<reference evidence="2 3" key="2">
    <citation type="journal article" date="2019" name="G3 (Bethesda)">
        <title>Hybrid Assembly of the Genome of the Entomopathogenic Nematode Steinernema carpocapsae Identifies the X-Chromosome.</title>
        <authorList>
            <person name="Serra L."/>
            <person name="Macchietto M."/>
            <person name="Macias-Munoz A."/>
            <person name="McGill C.J."/>
            <person name="Rodriguez I.M."/>
            <person name="Rodriguez B."/>
            <person name="Murad R."/>
            <person name="Mortazavi A."/>
        </authorList>
    </citation>
    <scope>NUCLEOTIDE SEQUENCE [LARGE SCALE GENOMIC DNA]</scope>
    <source>
        <strain evidence="2 3">ALL</strain>
    </source>
</reference>
<feature type="transmembrane region" description="Helical" evidence="1">
    <location>
        <begin position="45"/>
        <end position="67"/>
    </location>
</feature>
<feature type="transmembrane region" description="Helical" evidence="1">
    <location>
        <begin position="130"/>
        <end position="151"/>
    </location>
</feature>
<dbReference type="AlphaFoldDB" id="A0A4U5ML38"/>
<keyword evidence="1" id="KW-0812">Transmembrane</keyword>
<organism evidence="2 3">
    <name type="scientific">Steinernema carpocapsae</name>
    <name type="common">Entomopathogenic nematode</name>
    <dbReference type="NCBI Taxonomy" id="34508"/>
    <lineage>
        <taxon>Eukaryota</taxon>
        <taxon>Metazoa</taxon>
        <taxon>Ecdysozoa</taxon>
        <taxon>Nematoda</taxon>
        <taxon>Chromadorea</taxon>
        <taxon>Rhabditida</taxon>
        <taxon>Tylenchina</taxon>
        <taxon>Panagrolaimomorpha</taxon>
        <taxon>Strongyloidoidea</taxon>
        <taxon>Steinernematidae</taxon>
        <taxon>Steinernema</taxon>
    </lineage>
</organism>
<evidence type="ECO:0000256" key="1">
    <source>
        <dbReference type="SAM" id="Phobius"/>
    </source>
</evidence>
<reference evidence="2 3" key="1">
    <citation type="journal article" date="2015" name="Genome Biol.">
        <title>Comparative genomics of Steinernema reveals deeply conserved gene regulatory networks.</title>
        <authorList>
            <person name="Dillman A.R."/>
            <person name="Macchietto M."/>
            <person name="Porter C.F."/>
            <person name="Rogers A."/>
            <person name="Williams B."/>
            <person name="Antoshechkin I."/>
            <person name="Lee M.M."/>
            <person name="Goodwin Z."/>
            <person name="Lu X."/>
            <person name="Lewis E.E."/>
            <person name="Goodrich-Blair H."/>
            <person name="Stock S.P."/>
            <person name="Adams B.J."/>
            <person name="Sternberg P.W."/>
            <person name="Mortazavi A."/>
        </authorList>
    </citation>
    <scope>NUCLEOTIDE SEQUENCE [LARGE SCALE GENOMIC DNA]</scope>
    <source>
        <strain evidence="2 3">ALL</strain>
    </source>
</reference>
<dbReference type="OrthoDB" id="10362722at2759"/>
<dbReference type="Proteomes" id="UP000298663">
    <property type="component" value="Unassembled WGS sequence"/>
</dbReference>
<name>A0A4U5ML38_STECR</name>
<accession>A0A4U5ML38</accession>
<evidence type="ECO:0000313" key="3">
    <source>
        <dbReference type="Proteomes" id="UP000298663"/>
    </source>
</evidence>
<gene>
    <name evidence="2" type="ORF">L596_022202</name>
</gene>
<feature type="transmembrane region" description="Helical" evidence="1">
    <location>
        <begin position="20"/>
        <end position="39"/>
    </location>
</feature>
<sequence length="197" mass="22535">MVRDTKGRCCFGMCDLVHNMIFTGLLTIIFGILELLAFVYMDAPILLKIGLLVSGILNIPCGFFAAYGSWHRTSYLLRPFMAFSKAKCVVYVIGIVFTICSHINWETAVDNFQMWDSRKHPDNEEHKARMILLAFTVAFILLFVVAIKHYCLCKKTYRFFKAEEAAKQRPAVVEASSTNDRLAARMNNRQVAHSNYF</sequence>
<proteinExistence type="predicted"/>
<dbReference type="EMBL" id="AZBU02000007">
    <property type="protein sequence ID" value="TKR70144.1"/>
    <property type="molecule type" value="Genomic_DNA"/>
</dbReference>
<feature type="transmembrane region" description="Helical" evidence="1">
    <location>
        <begin position="88"/>
        <end position="105"/>
    </location>
</feature>
<keyword evidence="3" id="KW-1185">Reference proteome</keyword>
<keyword evidence="1" id="KW-0472">Membrane</keyword>
<protein>
    <submittedName>
        <fullName evidence="2">Uncharacterized protein</fullName>
    </submittedName>
</protein>
<keyword evidence="1" id="KW-1133">Transmembrane helix</keyword>
<evidence type="ECO:0000313" key="2">
    <source>
        <dbReference type="EMBL" id="TKR70144.1"/>
    </source>
</evidence>
<comment type="caution">
    <text evidence="2">The sequence shown here is derived from an EMBL/GenBank/DDBJ whole genome shotgun (WGS) entry which is preliminary data.</text>
</comment>